<protein>
    <submittedName>
        <fullName evidence="3">Carboxyl O-methyltransferase</fullName>
    </submittedName>
</protein>
<dbReference type="Pfam" id="PF04072">
    <property type="entry name" value="LCM"/>
    <property type="match status" value="1"/>
</dbReference>
<dbReference type="Gene3D" id="3.40.50.150">
    <property type="entry name" value="Vaccinia Virus protein VP39"/>
    <property type="match status" value="1"/>
</dbReference>
<dbReference type="GO" id="GO:0008168">
    <property type="term" value="F:methyltransferase activity"/>
    <property type="evidence" value="ECO:0007669"/>
    <property type="project" value="UniProtKB-KW"/>
</dbReference>
<dbReference type="GO" id="GO:0032259">
    <property type="term" value="P:methylation"/>
    <property type="evidence" value="ECO:0007669"/>
    <property type="project" value="UniProtKB-KW"/>
</dbReference>
<evidence type="ECO:0000256" key="1">
    <source>
        <dbReference type="ARBA" id="ARBA00022603"/>
    </source>
</evidence>
<dbReference type="InterPro" id="IPR029063">
    <property type="entry name" value="SAM-dependent_MTases_sf"/>
</dbReference>
<name>A8KQZ3_STROV</name>
<sequence>MSPDPARVAAVRLTGVQETLLAPLYVRALDNRAPRPVLGDRMAEPLMRRLDYDFRKMRFAGRDRRTVPFRARKLDEWTAAFLGAHPDAVVVHLACGLDTRAQRLDVPRTALWFDVDLPDVTALRRELFEESDGYRMLAGSVVETDWLGEVPRDRPALVVAEGLAPYLAEDDGLTMLRNLTAHLSGGEILFDAVLPWTRHIARYARLIRQTGASFGWAVADPRDLERQVPGLRALDEWALCDSPYADRLPPRDRLVLGAMRAVRPLRYAYRLLRYRF</sequence>
<dbReference type="PIRSF" id="PIRSF028177">
    <property type="entry name" value="Polyketide_synth_Omtfrase_TcmP"/>
    <property type="match status" value="1"/>
</dbReference>
<dbReference type="InterPro" id="IPR007213">
    <property type="entry name" value="Ppm1/Ppm2/Tcmp"/>
</dbReference>
<proteinExistence type="predicted"/>
<evidence type="ECO:0000313" key="3">
    <source>
        <dbReference type="EMBL" id="CAP12605.1"/>
    </source>
</evidence>
<keyword evidence="2 3" id="KW-0808">Transferase</keyword>
<dbReference type="EMBL" id="AM900040">
    <property type="protein sequence ID" value="CAP12605.1"/>
    <property type="molecule type" value="Genomic_DNA"/>
</dbReference>
<dbReference type="PANTHER" id="PTHR43619">
    <property type="entry name" value="S-ADENOSYL-L-METHIONINE-DEPENDENT METHYLTRANSFERASE YKTD-RELATED"/>
    <property type="match status" value="1"/>
</dbReference>
<dbReference type="InterPro" id="IPR016874">
    <property type="entry name" value="TcmP-like"/>
</dbReference>
<keyword evidence="1 3" id="KW-0489">Methyltransferase</keyword>
<gene>
    <name evidence="3" type="primary">elmP</name>
</gene>
<reference evidence="3" key="1">
    <citation type="journal article" date="2008" name="Microbiology">
        <title>Biosynthesis of elloramycin in Streptomyces olivaceus requires glycosylation by enzymes encoded outside the aglycon cluster.</title>
        <authorList>
            <person name="Ramos A."/>
            <person name="Lombo F."/>
            <person name="Brana A.F."/>
            <person name="Rohr J."/>
            <person name="Mendez C."/>
            <person name="Salas J.A."/>
        </authorList>
    </citation>
    <scope>NUCLEOTIDE SEQUENCE</scope>
    <source>
        <strain evidence="3">Tu 2353</strain>
    </source>
</reference>
<dbReference type="KEGG" id="ag:CAP12605"/>
<dbReference type="PANTHER" id="PTHR43619:SF2">
    <property type="entry name" value="S-ADENOSYL-L-METHIONINE-DEPENDENT METHYLTRANSFERASES SUPERFAMILY PROTEIN"/>
    <property type="match status" value="1"/>
</dbReference>
<accession>A8KQZ3</accession>
<evidence type="ECO:0000256" key="2">
    <source>
        <dbReference type="ARBA" id="ARBA00022679"/>
    </source>
</evidence>
<dbReference type="AlphaFoldDB" id="A8KQZ3"/>
<dbReference type="BioCyc" id="MetaCyc:MONOMER-18601"/>
<dbReference type="SUPFAM" id="SSF53335">
    <property type="entry name" value="S-adenosyl-L-methionine-dependent methyltransferases"/>
    <property type="match status" value="1"/>
</dbReference>
<organism evidence="3">
    <name type="scientific">Streptomyces olivaceus</name>
    <dbReference type="NCBI Taxonomy" id="47716"/>
    <lineage>
        <taxon>Bacteria</taxon>
        <taxon>Bacillati</taxon>
        <taxon>Actinomycetota</taxon>
        <taxon>Actinomycetes</taxon>
        <taxon>Kitasatosporales</taxon>
        <taxon>Streptomycetaceae</taxon>
        <taxon>Streptomyces</taxon>
    </lineage>
</organism>